<dbReference type="EMBL" id="KZ613952">
    <property type="protein sequence ID" value="PMD35630.1"/>
    <property type="molecule type" value="Genomic_DNA"/>
</dbReference>
<feature type="region of interest" description="Disordered" evidence="1">
    <location>
        <begin position="48"/>
        <end position="86"/>
    </location>
</feature>
<evidence type="ECO:0000256" key="1">
    <source>
        <dbReference type="SAM" id="MobiDB-lite"/>
    </source>
</evidence>
<evidence type="ECO:0000313" key="2">
    <source>
        <dbReference type="EMBL" id="PMD35630.1"/>
    </source>
</evidence>
<keyword evidence="3" id="KW-1185">Reference proteome</keyword>
<proteinExistence type="predicted"/>
<accession>A0A2J6RAT2</accession>
<dbReference type="AlphaFoldDB" id="A0A2J6RAT2"/>
<reference evidence="2 3" key="1">
    <citation type="submission" date="2016-04" db="EMBL/GenBank/DDBJ databases">
        <title>A degradative enzymes factory behind the ericoid mycorrhizal symbiosis.</title>
        <authorList>
            <consortium name="DOE Joint Genome Institute"/>
            <person name="Martino E."/>
            <person name="Morin E."/>
            <person name="Grelet G."/>
            <person name="Kuo A."/>
            <person name="Kohler A."/>
            <person name="Daghino S."/>
            <person name="Barry K."/>
            <person name="Choi C."/>
            <person name="Cichocki N."/>
            <person name="Clum A."/>
            <person name="Copeland A."/>
            <person name="Hainaut M."/>
            <person name="Haridas S."/>
            <person name="Labutti K."/>
            <person name="Lindquist E."/>
            <person name="Lipzen A."/>
            <person name="Khouja H.-R."/>
            <person name="Murat C."/>
            <person name="Ohm R."/>
            <person name="Olson A."/>
            <person name="Spatafora J."/>
            <person name="Veneault-Fourrey C."/>
            <person name="Henrissat B."/>
            <person name="Grigoriev I."/>
            <person name="Martin F."/>
            <person name="Perotto S."/>
        </authorList>
    </citation>
    <scope>NUCLEOTIDE SEQUENCE [LARGE SCALE GENOMIC DNA]</scope>
    <source>
        <strain evidence="2 3">F</strain>
    </source>
</reference>
<sequence length="86" mass="9824">MHISPFSRLDSTPQNAFHPQKWISDSHSHVERKNALIKMKFLPQPIPPSLIKPMIHPTPKNDPLPHQKPLTPEKESKNPPSSIKIL</sequence>
<organism evidence="2 3">
    <name type="scientific">Hyaloscypha variabilis (strain UAMH 11265 / GT02V1 / F)</name>
    <name type="common">Meliniomyces variabilis</name>
    <dbReference type="NCBI Taxonomy" id="1149755"/>
    <lineage>
        <taxon>Eukaryota</taxon>
        <taxon>Fungi</taxon>
        <taxon>Dikarya</taxon>
        <taxon>Ascomycota</taxon>
        <taxon>Pezizomycotina</taxon>
        <taxon>Leotiomycetes</taxon>
        <taxon>Helotiales</taxon>
        <taxon>Hyaloscyphaceae</taxon>
        <taxon>Hyaloscypha</taxon>
        <taxon>Hyaloscypha variabilis</taxon>
    </lineage>
</organism>
<gene>
    <name evidence="2" type="ORF">L207DRAFT_119403</name>
</gene>
<protein>
    <submittedName>
        <fullName evidence="2">Uncharacterized protein</fullName>
    </submittedName>
</protein>
<name>A0A2J6RAT2_HYAVF</name>
<evidence type="ECO:0000313" key="3">
    <source>
        <dbReference type="Proteomes" id="UP000235786"/>
    </source>
</evidence>
<feature type="region of interest" description="Disordered" evidence="1">
    <location>
        <begin position="1"/>
        <end position="28"/>
    </location>
</feature>
<dbReference type="Proteomes" id="UP000235786">
    <property type="component" value="Unassembled WGS sequence"/>
</dbReference>